<accession>A0A060DRF9</accession>
<dbReference type="Pfam" id="PF00535">
    <property type="entry name" value="Glycos_transf_2"/>
    <property type="match status" value="1"/>
</dbReference>
<dbReference type="Proteomes" id="UP000027186">
    <property type="component" value="Plasmid AbAZ39_p1"/>
</dbReference>
<evidence type="ECO:0000259" key="1">
    <source>
        <dbReference type="Pfam" id="PF00535"/>
    </source>
</evidence>
<dbReference type="InterPro" id="IPR029044">
    <property type="entry name" value="Nucleotide-diphossugar_trans"/>
</dbReference>
<gene>
    <name evidence="2" type="ORF">ABAZ39_17700</name>
    <name evidence="3" type="ORF">FH063_006132</name>
</gene>
<dbReference type="OrthoDB" id="9794124at2"/>
<evidence type="ECO:0000313" key="4">
    <source>
        <dbReference type="Proteomes" id="UP000027186"/>
    </source>
</evidence>
<dbReference type="EMBL" id="CP007794">
    <property type="protein sequence ID" value="AIB13773.1"/>
    <property type="molecule type" value="Genomic_DNA"/>
</dbReference>
<evidence type="ECO:0000313" key="5">
    <source>
        <dbReference type="Proteomes" id="UP000325333"/>
    </source>
</evidence>
<dbReference type="Proteomes" id="UP000325333">
    <property type="component" value="Unassembled WGS sequence"/>
</dbReference>
<proteinExistence type="predicted"/>
<dbReference type="PANTHER" id="PTHR43685">
    <property type="entry name" value="GLYCOSYLTRANSFERASE"/>
    <property type="match status" value="1"/>
</dbReference>
<dbReference type="GO" id="GO:0016740">
    <property type="term" value="F:transferase activity"/>
    <property type="evidence" value="ECO:0007669"/>
    <property type="project" value="UniProtKB-KW"/>
</dbReference>
<dbReference type="CDD" id="cd00761">
    <property type="entry name" value="Glyco_tranf_GTA_type"/>
    <property type="match status" value="1"/>
</dbReference>
<dbReference type="AlphaFoldDB" id="A0A060DRF9"/>
<dbReference type="SUPFAM" id="SSF53448">
    <property type="entry name" value="Nucleotide-diphospho-sugar transferases"/>
    <property type="match status" value="1"/>
</dbReference>
<keyword evidence="2" id="KW-0614">Plasmid</keyword>
<keyword evidence="2" id="KW-0808">Transferase</keyword>
<protein>
    <submittedName>
        <fullName evidence="2">Glycosyl transferase</fullName>
    </submittedName>
</protein>
<sequence length="286" mass="30113">MDEGSGGGVSVIIPAYRAQGTIARAVSSLLAQSFPHWEAVVVSDDGADYRALLAAAGIADSRLTFTGTGRVGSGAPAARNAGLRCARLPLIAPLDADDRFEPDRLARLAPLAAAQGAAADNVAVVRDSDGAPLSTLFPPGAGTATLDAAAFLGTSVPMFFVVRRDLVPGWEEGVDFCDDVVFNVQVLDRLGRLPLVLEPLYEYRQREGSITCSADSGTRADLCYRHVLDRLDGDGLRIADAALRHRFAAALDAKRALNAAYMAAQAAGRCANFQEFLALRENSLPG</sequence>
<geneLocation type="plasmid" evidence="2 4">
    <name>AbAZ39_p1</name>
</geneLocation>
<feature type="domain" description="Glycosyltransferase 2-like" evidence="1">
    <location>
        <begin position="10"/>
        <end position="128"/>
    </location>
</feature>
<dbReference type="Gene3D" id="3.90.550.10">
    <property type="entry name" value="Spore Coat Polysaccharide Biosynthesis Protein SpsA, Chain A"/>
    <property type="match status" value="1"/>
</dbReference>
<dbReference type="InterPro" id="IPR001173">
    <property type="entry name" value="Glyco_trans_2-like"/>
</dbReference>
<organism evidence="2 4">
    <name type="scientific">Azospirillum argentinense</name>
    <dbReference type="NCBI Taxonomy" id="2970906"/>
    <lineage>
        <taxon>Bacteria</taxon>
        <taxon>Pseudomonadati</taxon>
        <taxon>Pseudomonadota</taxon>
        <taxon>Alphaproteobacteria</taxon>
        <taxon>Rhodospirillales</taxon>
        <taxon>Azospirillaceae</taxon>
        <taxon>Azospirillum</taxon>
    </lineage>
</organism>
<dbReference type="InterPro" id="IPR050834">
    <property type="entry name" value="Glycosyltransf_2"/>
</dbReference>
<reference evidence="3 5" key="2">
    <citation type="submission" date="2019-07" db="EMBL/GenBank/DDBJ databases">
        <title>Genome sequencing of the stress-tolerant strain Azospirillum brasilense Az19.</title>
        <authorList>
            <person name="Maroniche G.A."/>
            <person name="Garcia J.E."/>
            <person name="Pagnussat L."/>
            <person name="Amenta M."/>
            <person name="Creus C.M."/>
        </authorList>
    </citation>
    <scope>NUCLEOTIDE SEQUENCE [LARGE SCALE GENOMIC DNA]</scope>
    <source>
        <strain evidence="3 5">Az19</strain>
    </source>
</reference>
<dbReference type="EMBL" id="VEWN01000008">
    <property type="protein sequence ID" value="KAA1054856.1"/>
    <property type="molecule type" value="Genomic_DNA"/>
</dbReference>
<evidence type="ECO:0000313" key="2">
    <source>
        <dbReference type="EMBL" id="AIB13773.1"/>
    </source>
</evidence>
<dbReference type="PANTHER" id="PTHR43685:SF2">
    <property type="entry name" value="GLYCOSYLTRANSFERASE 2-LIKE DOMAIN-CONTAINING PROTEIN"/>
    <property type="match status" value="1"/>
</dbReference>
<name>A0A060DRF9_9PROT</name>
<dbReference type="RefSeq" id="WP_040134148.1">
    <property type="nucleotide sequence ID" value="NZ_CP007794.1"/>
</dbReference>
<accession>A0A5B0KSJ8</accession>
<dbReference type="KEGG" id="abq:ABAZ39_17700"/>
<reference evidence="2 4" key="1">
    <citation type="journal article" date="2014" name="Genome Announc.">
        <title>Complete Genome Sequence of the Model Rhizosphere Strain Azospirillum brasilense Az39, Successfully Applied in Agriculture.</title>
        <authorList>
            <person name="Rivera D."/>
            <person name="Revale S."/>
            <person name="Molina R."/>
            <person name="Gualpa J."/>
            <person name="Puente M."/>
            <person name="Maroniche G."/>
            <person name="Paris G."/>
            <person name="Baker D."/>
            <person name="Clavijo B."/>
            <person name="McLay K."/>
            <person name="Spaepen S."/>
            <person name="Perticari A."/>
            <person name="Vazquez M."/>
            <person name="Wisniewski-Dye F."/>
            <person name="Watkins C."/>
            <person name="Martinez-Abarca F."/>
            <person name="Vanderleyden J."/>
            <person name="Cassan F."/>
        </authorList>
    </citation>
    <scope>NUCLEOTIDE SEQUENCE [LARGE SCALE GENOMIC DNA]</scope>
    <source>
        <strain evidence="2 4">Az39</strain>
        <plasmid evidence="2">AbAZ39_p1</plasmid>
    </source>
</reference>
<evidence type="ECO:0000313" key="3">
    <source>
        <dbReference type="EMBL" id="KAA1054856.1"/>
    </source>
</evidence>